<name>A0ABY8WV40_9BACT</name>
<dbReference type="InterPro" id="IPR017871">
    <property type="entry name" value="ABC_transporter-like_CS"/>
</dbReference>
<dbReference type="Pfam" id="PF00005">
    <property type="entry name" value="ABC_tran"/>
    <property type="match status" value="1"/>
</dbReference>
<protein>
    <submittedName>
        <fullName evidence="5">ABC transporter ATP-binding protein</fullName>
    </submittedName>
</protein>
<evidence type="ECO:0000256" key="1">
    <source>
        <dbReference type="ARBA" id="ARBA00022448"/>
    </source>
</evidence>
<feature type="domain" description="ABC transporter" evidence="4">
    <location>
        <begin position="6"/>
        <end position="239"/>
    </location>
</feature>
<keyword evidence="1" id="KW-0813">Transport</keyword>
<dbReference type="PROSITE" id="PS50893">
    <property type="entry name" value="ABC_TRANSPORTER_2"/>
    <property type="match status" value="1"/>
</dbReference>
<dbReference type="GO" id="GO:0005524">
    <property type="term" value="F:ATP binding"/>
    <property type="evidence" value="ECO:0007669"/>
    <property type="project" value="UniProtKB-KW"/>
</dbReference>
<sequence>MPHEVIKVEQLSKTYGSGDSAAQALKKVSFSIFHGDFLMITGRNGSGKSTFMHQVAMLDYPTKGRILFNLKKNDADAVNVAALPEKQRIEMRLREIGYIFQEYALIRELTALENVMLPRLMWCSARVAREKALRELNRVGLKKKARHLPSELSGGEQQRVAIARALVNDPHIIFADEPTANLDTVASKNVMETLKKINADGITVVMISHEADELQYAKRQIVFENGVVKAERTPAAGELL</sequence>
<dbReference type="InterPro" id="IPR017911">
    <property type="entry name" value="MacB-like_ATP-bd"/>
</dbReference>
<dbReference type="PANTHER" id="PTHR24220">
    <property type="entry name" value="IMPORT ATP-BINDING PROTEIN"/>
    <property type="match status" value="1"/>
</dbReference>
<dbReference type="InterPro" id="IPR003593">
    <property type="entry name" value="AAA+_ATPase"/>
</dbReference>
<dbReference type="SUPFAM" id="SSF52540">
    <property type="entry name" value="P-loop containing nucleoside triphosphate hydrolases"/>
    <property type="match status" value="1"/>
</dbReference>
<evidence type="ECO:0000256" key="2">
    <source>
        <dbReference type="ARBA" id="ARBA00022741"/>
    </source>
</evidence>
<organism evidence="5 6">
    <name type="scientific">Candidatus Southlakia epibionticum</name>
    <dbReference type="NCBI Taxonomy" id="3043284"/>
    <lineage>
        <taxon>Bacteria</taxon>
        <taxon>Candidatus Saccharimonadota</taxon>
        <taxon>Candidatus Saccharimonadia</taxon>
        <taxon>Candidatus Saccharimonadales</taxon>
        <taxon>Candidatus Saccharimonadaceae</taxon>
        <taxon>Candidatus Southlakia</taxon>
    </lineage>
</organism>
<evidence type="ECO:0000313" key="6">
    <source>
        <dbReference type="Proteomes" id="UP001177295"/>
    </source>
</evidence>
<dbReference type="Proteomes" id="UP001177295">
    <property type="component" value="Chromosome"/>
</dbReference>
<keyword evidence="3 5" id="KW-0067">ATP-binding</keyword>
<evidence type="ECO:0000256" key="3">
    <source>
        <dbReference type="ARBA" id="ARBA00022840"/>
    </source>
</evidence>
<dbReference type="SMART" id="SM00382">
    <property type="entry name" value="AAA"/>
    <property type="match status" value="1"/>
</dbReference>
<evidence type="ECO:0000313" key="5">
    <source>
        <dbReference type="EMBL" id="WIO46183.1"/>
    </source>
</evidence>
<dbReference type="Gene3D" id="3.40.50.300">
    <property type="entry name" value="P-loop containing nucleotide triphosphate hydrolases"/>
    <property type="match status" value="1"/>
</dbReference>
<dbReference type="PANTHER" id="PTHR24220:SF86">
    <property type="entry name" value="ABC TRANSPORTER ABCH.1"/>
    <property type="match status" value="1"/>
</dbReference>
<dbReference type="InterPro" id="IPR003439">
    <property type="entry name" value="ABC_transporter-like_ATP-bd"/>
</dbReference>
<reference evidence="5 6" key="1">
    <citation type="journal article" date="2023" name="Cell">
        <title>Genetic manipulation of Patescibacteria provides mechanistic insights into microbial dark matter and the epibiotic lifestyle.</title>
        <authorList>
            <person name="Wang Y."/>
            <person name="Gallagher L.A."/>
            <person name="Andrade P.A."/>
            <person name="Liu A."/>
            <person name="Humphreys I.R."/>
            <person name="Turkarslan S."/>
            <person name="Cutler K.J."/>
            <person name="Arrieta-Ortiz M.L."/>
            <person name="Li Y."/>
            <person name="Radey M.C."/>
            <person name="McLean J.S."/>
            <person name="Cong Q."/>
            <person name="Baker D."/>
            <person name="Baliga N.S."/>
            <person name="Peterson S.B."/>
            <person name="Mougous J.D."/>
        </authorList>
    </citation>
    <scope>NUCLEOTIDE SEQUENCE [LARGE SCALE GENOMIC DNA]</scope>
    <source>
        <strain evidence="5 6">ML1</strain>
    </source>
</reference>
<proteinExistence type="predicted"/>
<keyword evidence="2" id="KW-0547">Nucleotide-binding</keyword>
<dbReference type="EMBL" id="CP124550">
    <property type="protein sequence ID" value="WIO46183.1"/>
    <property type="molecule type" value="Genomic_DNA"/>
</dbReference>
<keyword evidence="6" id="KW-1185">Reference proteome</keyword>
<dbReference type="InterPro" id="IPR015854">
    <property type="entry name" value="ABC_transpr_LolD-like"/>
</dbReference>
<dbReference type="InterPro" id="IPR027417">
    <property type="entry name" value="P-loop_NTPase"/>
</dbReference>
<dbReference type="PROSITE" id="PS00211">
    <property type="entry name" value="ABC_TRANSPORTER_1"/>
    <property type="match status" value="1"/>
</dbReference>
<accession>A0ABY8WV40</accession>
<dbReference type="CDD" id="cd03255">
    <property type="entry name" value="ABC_MJ0796_LolCDE_FtsE"/>
    <property type="match status" value="1"/>
</dbReference>
<dbReference type="RefSeq" id="WP_376753725.1">
    <property type="nucleotide sequence ID" value="NZ_CP124550.1"/>
</dbReference>
<gene>
    <name evidence="5" type="ORF">SEML1_0564</name>
</gene>
<evidence type="ECO:0000259" key="4">
    <source>
        <dbReference type="PROSITE" id="PS50893"/>
    </source>
</evidence>